<protein>
    <recommendedName>
        <fullName evidence="3">Lipoprotein</fullName>
    </recommendedName>
</protein>
<dbReference type="EMBL" id="RJJR01000001">
    <property type="protein sequence ID" value="RNI39745.1"/>
    <property type="molecule type" value="Genomic_DNA"/>
</dbReference>
<name>A0A3M9NQJ1_9BACT</name>
<dbReference type="PROSITE" id="PS51257">
    <property type="entry name" value="PROKAR_LIPOPROTEIN"/>
    <property type="match status" value="1"/>
</dbReference>
<comment type="caution">
    <text evidence="1">The sequence shown here is derived from an EMBL/GenBank/DDBJ whole genome shotgun (WGS) entry which is preliminary data.</text>
</comment>
<sequence>MERSIPLIALLTLFLSCSKVDLKKIQESQTENKVLMLKVDYTTNKFEGGKEFTFKNSSQSFTIDTEYRAPGDFGSIKLVYRELDEPLFDGSIIWMGLGKMTFPSDLKPASAFNSVLTADVIYPANGFENVFNLHNETYDYSIVWMPIQHLVKVREYLKSNPNQKVKIFLYTPSVGVGNPADWDWIIYMKN</sequence>
<dbReference type="OrthoDB" id="1339516at2"/>
<keyword evidence="2" id="KW-1185">Reference proteome</keyword>
<dbReference type="AlphaFoldDB" id="A0A3M9NQJ1"/>
<accession>A0A3M9NQJ1</accession>
<evidence type="ECO:0008006" key="3">
    <source>
        <dbReference type="Google" id="ProtNLM"/>
    </source>
</evidence>
<evidence type="ECO:0000313" key="1">
    <source>
        <dbReference type="EMBL" id="RNI39745.1"/>
    </source>
</evidence>
<organism evidence="1 2">
    <name type="scientific">Hanamia caeni</name>
    <dbReference type="NCBI Taxonomy" id="2294116"/>
    <lineage>
        <taxon>Bacteria</taxon>
        <taxon>Pseudomonadati</taxon>
        <taxon>Bacteroidota</taxon>
        <taxon>Chitinophagia</taxon>
        <taxon>Chitinophagales</taxon>
        <taxon>Chitinophagaceae</taxon>
        <taxon>Hanamia</taxon>
    </lineage>
</organism>
<proteinExistence type="predicted"/>
<reference evidence="1 2" key="1">
    <citation type="submission" date="2018-11" db="EMBL/GenBank/DDBJ databases">
        <title>Draft genome sequence of Ferruginibacter sp. BO-59.</title>
        <authorList>
            <person name="Im W.T."/>
        </authorList>
    </citation>
    <scope>NUCLEOTIDE SEQUENCE [LARGE SCALE GENOMIC DNA]</scope>
    <source>
        <strain evidence="1 2">BO-59</strain>
    </source>
</reference>
<dbReference type="RefSeq" id="WP_123118636.1">
    <property type="nucleotide sequence ID" value="NZ_RJJR01000001.1"/>
</dbReference>
<dbReference type="Proteomes" id="UP000267223">
    <property type="component" value="Unassembled WGS sequence"/>
</dbReference>
<evidence type="ECO:0000313" key="2">
    <source>
        <dbReference type="Proteomes" id="UP000267223"/>
    </source>
</evidence>
<gene>
    <name evidence="1" type="ORF">EFY79_00095</name>
</gene>